<evidence type="ECO:0000256" key="1">
    <source>
        <dbReference type="SAM" id="MobiDB-lite"/>
    </source>
</evidence>
<name>A0A318I6V4_9BACT</name>
<evidence type="ECO:0000313" key="3">
    <source>
        <dbReference type="Proteomes" id="UP000248314"/>
    </source>
</evidence>
<dbReference type="Proteomes" id="UP000248314">
    <property type="component" value="Unassembled WGS sequence"/>
</dbReference>
<feature type="region of interest" description="Disordered" evidence="1">
    <location>
        <begin position="20"/>
        <end position="53"/>
    </location>
</feature>
<keyword evidence="3" id="KW-1185">Reference proteome</keyword>
<gene>
    <name evidence="2" type="ORF">EJ73_00875</name>
</gene>
<comment type="caution">
    <text evidence="2">The sequence shown here is derived from an EMBL/GenBank/DDBJ whole genome shotgun (WGS) entry which is preliminary data.</text>
</comment>
<sequence length="53" mass="5555">MKKTYYAPSVKTHLVEGTTPILAGSGTDVKTTPEIDDFGDGGVEDLDGETVTP</sequence>
<evidence type="ECO:0000313" key="2">
    <source>
        <dbReference type="EMBL" id="PXX23207.1"/>
    </source>
</evidence>
<organism evidence="2 3">
    <name type="scientific">Hoylesella shahii DSM 15611 = JCM 12083</name>
    <dbReference type="NCBI Taxonomy" id="1122991"/>
    <lineage>
        <taxon>Bacteria</taxon>
        <taxon>Pseudomonadati</taxon>
        <taxon>Bacteroidota</taxon>
        <taxon>Bacteroidia</taxon>
        <taxon>Bacteroidales</taxon>
        <taxon>Prevotellaceae</taxon>
        <taxon>Hoylesella</taxon>
    </lineage>
</organism>
<proteinExistence type="predicted"/>
<dbReference type="AlphaFoldDB" id="A0A318I6V4"/>
<feature type="compositionally biased region" description="Acidic residues" evidence="1">
    <location>
        <begin position="34"/>
        <end position="53"/>
    </location>
</feature>
<accession>A0A318I6V4</accession>
<reference evidence="2 3" key="1">
    <citation type="submission" date="2018-05" db="EMBL/GenBank/DDBJ databases">
        <title>Genomic Encyclopedia of Type Strains, Phase I: the one thousand microbial genomes (KMG-I) project.</title>
        <authorList>
            <person name="Kyrpides N."/>
        </authorList>
    </citation>
    <scope>NUCLEOTIDE SEQUENCE [LARGE SCALE GENOMIC DNA]</scope>
    <source>
        <strain evidence="2 3">DSM 15611</strain>
    </source>
</reference>
<dbReference type="EMBL" id="QJJX01000007">
    <property type="protein sequence ID" value="PXX23207.1"/>
    <property type="molecule type" value="Genomic_DNA"/>
</dbReference>
<protein>
    <submittedName>
        <fullName evidence="2">Uncharacterized protein</fullName>
    </submittedName>
</protein>